<keyword evidence="2" id="KW-1185">Reference proteome</keyword>
<dbReference type="Proteomes" id="UP000637002">
    <property type="component" value="Unassembled WGS sequence"/>
</dbReference>
<accession>A0A916UWA0</accession>
<sequence>MISHPSVHVTCDLCGAEHEVHLHDQPGEVYDMSRVRPELRRIGWEIEDGSDDALCADCAHLDRAAAERRAAAAAAAKPTRRKRGGDG</sequence>
<dbReference type="AlphaFoldDB" id="A0A916UWA0"/>
<evidence type="ECO:0000313" key="1">
    <source>
        <dbReference type="EMBL" id="GGC90825.1"/>
    </source>
</evidence>
<protein>
    <submittedName>
        <fullName evidence="1">Uncharacterized protein</fullName>
    </submittedName>
</protein>
<name>A0A916UWA0_9HYPH</name>
<reference evidence="1" key="2">
    <citation type="submission" date="2020-09" db="EMBL/GenBank/DDBJ databases">
        <authorList>
            <person name="Sun Q."/>
            <person name="Zhou Y."/>
        </authorList>
    </citation>
    <scope>NUCLEOTIDE SEQUENCE</scope>
    <source>
        <strain evidence="1">CGMCC 1.12919</strain>
    </source>
</reference>
<organism evidence="1 2">
    <name type="scientific">Chelatococcus reniformis</name>
    <dbReference type="NCBI Taxonomy" id="1494448"/>
    <lineage>
        <taxon>Bacteria</taxon>
        <taxon>Pseudomonadati</taxon>
        <taxon>Pseudomonadota</taxon>
        <taxon>Alphaproteobacteria</taxon>
        <taxon>Hyphomicrobiales</taxon>
        <taxon>Chelatococcaceae</taxon>
        <taxon>Chelatococcus</taxon>
    </lineage>
</organism>
<dbReference type="EMBL" id="BMGG01000011">
    <property type="protein sequence ID" value="GGC90825.1"/>
    <property type="molecule type" value="Genomic_DNA"/>
</dbReference>
<gene>
    <name evidence="1" type="ORF">GCM10010994_55770</name>
</gene>
<evidence type="ECO:0000313" key="2">
    <source>
        <dbReference type="Proteomes" id="UP000637002"/>
    </source>
</evidence>
<comment type="caution">
    <text evidence="1">The sequence shown here is derived from an EMBL/GenBank/DDBJ whole genome shotgun (WGS) entry which is preliminary data.</text>
</comment>
<dbReference type="RefSeq" id="WP_188612439.1">
    <property type="nucleotide sequence ID" value="NZ_BMGG01000011.1"/>
</dbReference>
<reference evidence="1" key="1">
    <citation type="journal article" date="2014" name="Int. J. Syst. Evol. Microbiol.">
        <title>Complete genome sequence of Corynebacterium casei LMG S-19264T (=DSM 44701T), isolated from a smear-ripened cheese.</title>
        <authorList>
            <consortium name="US DOE Joint Genome Institute (JGI-PGF)"/>
            <person name="Walter F."/>
            <person name="Albersmeier A."/>
            <person name="Kalinowski J."/>
            <person name="Ruckert C."/>
        </authorList>
    </citation>
    <scope>NUCLEOTIDE SEQUENCE</scope>
    <source>
        <strain evidence="1">CGMCC 1.12919</strain>
    </source>
</reference>
<proteinExistence type="predicted"/>